<name>A0A8J6K646_ELECQ</name>
<keyword evidence="2" id="KW-1185">Reference proteome</keyword>
<evidence type="ECO:0000313" key="2">
    <source>
        <dbReference type="Proteomes" id="UP000770717"/>
    </source>
</evidence>
<proteinExistence type="predicted"/>
<accession>A0A8J6K646</accession>
<dbReference type="AlphaFoldDB" id="A0A8J6K646"/>
<dbReference type="EMBL" id="WNTK01000007">
    <property type="protein sequence ID" value="KAG9480050.1"/>
    <property type="molecule type" value="Genomic_DNA"/>
</dbReference>
<evidence type="ECO:0000313" key="1">
    <source>
        <dbReference type="EMBL" id="KAG9480050.1"/>
    </source>
</evidence>
<dbReference type="Proteomes" id="UP000770717">
    <property type="component" value="Unassembled WGS sequence"/>
</dbReference>
<gene>
    <name evidence="1" type="ORF">GDO78_011847</name>
</gene>
<reference evidence="1" key="1">
    <citation type="thesis" date="2020" institute="ProQuest LLC" country="789 East Eisenhower Parkway, Ann Arbor, MI, USA">
        <title>Comparative Genomics and Chromosome Evolution.</title>
        <authorList>
            <person name="Mudd A.B."/>
        </authorList>
    </citation>
    <scope>NUCLEOTIDE SEQUENCE</scope>
    <source>
        <strain evidence="1">HN-11 Male</strain>
        <tissue evidence="1">Kidney and liver</tissue>
    </source>
</reference>
<sequence length="96" mass="10110">MVRENVASIRGCSLRIAYVSLLSAGEEEKSGEIQALFILMSVSLSALSVDGWVRLSVMIPPATLSTLSEKTLAAGQVSTSRAYSASSGHVSSFDTQ</sequence>
<organism evidence="1 2">
    <name type="scientific">Eleutherodactylus coqui</name>
    <name type="common">Puerto Rican coqui</name>
    <dbReference type="NCBI Taxonomy" id="57060"/>
    <lineage>
        <taxon>Eukaryota</taxon>
        <taxon>Metazoa</taxon>
        <taxon>Chordata</taxon>
        <taxon>Craniata</taxon>
        <taxon>Vertebrata</taxon>
        <taxon>Euteleostomi</taxon>
        <taxon>Amphibia</taxon>
        <taxon>Batrachia</taxon>
        <taxon>Anura</taxon>
        <taxon>Neobatrachia</taxon>
        <taxon>Hyloidea</taxon>
        <taxon>Eleutherodactylidae</taxon>
        <taxon>Eleutherodactylinae</taxon>
        <taxon>Eleutherodactylus</taxon>
        <taxon>Eleutherodactylus</taxon>
    </lineage>
</organism>
<comment type="caution">
    <text evidence="1">The sequence shown here is derived from an EMBL/GenBank/DDBJ whole genome shotgun (WGS) entry which is preliminary data.</text>
</comment>
<protein>
    <submittedName>
        <fullName evidence="1">Uncharacterized protein</fullName>
    </submittedName>
</protein>